<dbReference type="GO" id="GO:0005524">
    <property type="term" value="F:ATP binding"/>
    <property type="evidence" value="ECO:0007669"/>
    <property type="project" value="UniProtKB-UniRule"/>
</dbReference>
<dbReference type="EMBL" id="FOES01000014">
    <property type="protein sequence ID" value="SEQ44715.1"/>
    <property type="molecule type" value="Genomic_DNA"/>
</dbReference>
<comment type="function">
    <text evidence="6 8">Together with its co-chaperonin GroES, plays an essential role in assisting protein folding. The GroEL-GroES system forms a nano-cage that allows encapsulation of the non-native substrate proteins and provides a physical environment optimized to promote and accelerate protein folding.</text>
</comment>
<keyword evidence="3 6" id="KW-0067">ATP-binding</keyword>
<evidence type="ECO:0000256" key="4">
    <source>
        <dbReference type="ARBA" id="ARBA00023186"/>
    </source>
</evidence>
<dbReference type="InterPro" id="IPR001844">
    <property type="entry name" value="Cpn60/GroEL"/>
</dbReference>
<dbReference type="AlphaFoldDB" id="A0A1H9G3J5"/>
<comment type="subcellular location">
    <subcellularLocation>
        <location evidence="6">Cytoplasm</location>
    </subcellularLocation>
</comment>
<evidence type="ECO:0000256" key="1">
    <source>
        <dbReference type="ARBA" id="ARBA00006607"/>
    </source>
</evidence>
<dbReference type="InterPro" id="IPR027413">
    <property type="entry name" value="GROEL-like_equatorial_sf"/>
</dbReference>
<dbReference type="EC" id="5.6.1.7" evidence="6"/>
<comment type="subunit">
    <text evidence="6 8">Forms a cylinder of 14 subunits composed of two heptameric rings stacked back-to-back. Interacts with the co-chaperonin GroES.</text>
</comment>
<dbReference type="Proteomes" id="UP000199427">
    <property type="component" value="Unassembled WGS sequence"/>
</dbReference>
<dbReference type="NCBIfam" id="NF009487">
    <property type="entry name" value="PRK12849.1"/>
    <property type="match status" value="1"/>
</dbReference>
<dbReference type="PANTHER" id="PTHR45633">
    <property type="entry name" value="60 KDA HEAT SHOCK PROTEIN, MITOCHONDRIAL"/>
    <property type="match status" value="1"/>
</dbReference>
<dbReference type="InterPro" id="IPR002423">
    <property type="entry name" value="Cpn60/GroEL/TCP-1"/>
</dbReference>
<evidence type="ECO:0000313" key="10">
    <source>
        <dbReference type="EMBL" id="SEQ44715.1"/>
    </source>
</evidence>
<feature type="region of interest" description="Disordered" evidence="9">
    <location>
        <begin position="520"/>
        <end position="543"/>
    </location>
</feature>
<feature type="binding site" evidence="6">
    <location>
        <position position="413"/>
    </location>
    <ligand>
        <name>ATP</name>
        <dbReference type="ChEBI" id="CHEBI:30616"/>
    </ligand>
</feature>
<dbReference type="Gene3D" id="3.30.260.10">
    <property type="entry name" value="TCP-1-like chaperonin intermediate domain"/>
    <property type="match status" value="1"/>
</dbReference>
<proteinExistence type="inferred from homology"/>
<protein>
    <recommendedName>
        <fullName evidence="6">Chaperonin GroEL</fullName>
        <ecNumber evidence="6">5.6.1.7</ecNumber>
    </recommendedName>
    <alternativeName>
        <fullName evidence="6">60 kDa chaperonin</fullName>
    </alternativeName>
    <alternativeName>
        <fullName evidence="6">Chaperonin-60</fullName>
        <shortName evidence="6">Cpn60</shortName>
    </alternativeName>
</protein>
<accession>A0A1H9G3J5</accession>
<dbReference type="RefSeq" id="WP_091773509.1">
    <property type="nucleotide sequence ID" value="NZ_FOES01000014.1"/>
</dbReference>
<dbReference type="SUPFAM" id="SSF48592">
    <property type="entry name" value="GroEL equatorial domain-like"/>
    <property type="match status" value="1"/>
</dbReference>
<dbReference type="PROSITE" id="PS00296">
    <property type="entry name" value="CHAPERONINS_CPN60"/>
    <property type="match status" value="1"/>
</dbReference>
<keyword evidence="6" id="KW-0963">Cytoplasm</keyword>
<evidence type="ECO:0000256" key="8">
    <source>
        <dbReference type="RuleBase" id="RU000419"/>
    </source>
</evidence>
<dbReference type="InterPro" id="IPR027410">
    <property type="entry name" value="TCP-1-like_intermed_sf"/>
</dbReference>
<feature type="binding site" evidence="6">
    <location>
        <begin position="86"/>
        <end position="90"/>
    </location>
    <ligand>
        <name>ATP</name>
        <dbReference type="ChEBI" id="CHEBI:30616"/>
    </ligand>
</feature>
<keyword evidence="5 6" id="KW-0413">Isomerase</keyword>
<feature type="binding site" evidence="6">
    <location>
        <begin position="476"/>
        <end position="478"/>
    </location>
    <ligand>
        <name>ATP</name>
        <dbReference type="ChEBI" id="CHEBI:30616"/>
    </ligand>
</feature>
<keyword evidence="11" id="KW-1185">Reference proteome</keyword>
<dbReference type="InterPro" id="IPR018370">
    <property type="entry name" value="Chaperonin_Cpn60_CS"/>
</dbReference>
<dbReference type="NCBIfam" id="TIGR02348">
    <property type="entry name" value="GroEL"/>
    <property type="match status" value="1"/>
</dbReference>
<evidence type="ECO:0000256" key="2">
    <source>
        <dbReference type="ARBA" id="ARBA00022741"/>
    </source>
</evidence>
<dbReference type="FunFam" id="1.10.560.10:FF:000001">
    <property type="entry name" value="60 kDa chaperonin"/>
    <property type="match status" value="1"/>
</dbReference>
<feature type="binding site" evidence="6">
    <location>
        <begin position="29"/>
        <end position="32"/>
    </location>
    <ligand>
        <name>ATP</name>
        <dbReference type="ChEBI" id="CHEBI:30616"/>
    </ligand>
</feature>
<evidence type="ECO:0000256" key="9">
    <source>
        <dbReference type="SAM" id="MobiDB-lite"/>
    </source>
</evidence>
<keyword evidence="2 6" id="KW-0547">Nucleotide-binding</keyword>
<gene>
    <name evidence="6" type="primary">groEL</name>
    <name evidence="6" type="synonym">groL</name>
    <name evidence="10" type="ORF">SAMN05216362_11416</name>
</gene>
<organism evidence="10 11">
    <name type="scientific">Piscibacillus halophilus</name>
    <dbReference type="NCBI Taxonomy" id="571933"/>
    <lineage>
        <taxon>Bacteria</taxon>
        <taxon>Bacillati</taxon>
        <taxon>Bacillota</taxon>
        <taxon>Bacilli</taxon>
        <taxon>Bacillales</taxon>
        <taxon>Bacillaceae</taxon>
        <taxon>Piscibacillus</taxon>
    </lineage>
</organism>
<dbReference type="CDD" id="cd03344">
    <property type="entry name" value="GroEL"/>
    <property type="match status" value="1"/>
</dbReference>
<dbReference type="HAMAP" id="MF_00600">
    <property type="entry name" value="CH60"/>
    <property type="match status" value="1"/>
</dbReference>
<dbReference type="PRINTS" id="PR00298">
    <property type="entry name" value="CHAPERONIN60"/>
</dbReference>
<evidence type="ECO:0000313" key="11">
    <source>
        <dbReference type="Proteomes" id="UP000199427"/>
    </source>
</evidence>
<dbReference type="InterPro" id="IPR027409">
    <property type="entry name" value="GroEL-like_apical_dom_sf"/>
</dbReference>
<name>A0A1H9G3J5_9BACI</name>
<feature type="compositionally biased region" description="Gly residues" evidence="9">
    <location>
        <begin position="530"/>
        <end position="543"/>
    </location>
</feature>
<evidence type="ECO:0000256" key="6">
    <source>
        <dbReference type="HAMAP-Rule" id="MF_00600"/>
    </source>
</evidence>
<dbReference type="Gene3D" id="1.10.560.10">
    <property type="entry name" value="GroEL-like equatorial domain"/>
    <property type="match status" value="1"/>
</dbReference>
<dbReference type="STRING" id="571933.SAMN05216362_11416"/>
<dbReference type="NCBIfam" id="NF009489">
    <property type="entry name" value="PRK12851.1"/>
    <property type="match status" value="1"/>
</dbReference>
<dbReference type="NCBIfam" id="NF009488">
    <property type="entry name" value="PRK12850.1"/>
    <property type="match status" value="1"/>
</dbReference>
<sequence length="543" mass="57680">MAKELKFSEEARRAMLRGVDTLADAVKVTLGPKGRNVVLDKKFGSPLITNDGVTIAKEIELENNFENMGAQLVSEVASKTNDVAGDGTTTATVLAQAMIREGLKNVTSGANPVGLRRGIEQAVEVATEELRTISKPIEGKDSIAQVASISAADNEVGQLIAEAMERVGNDGVITIEESKGFNTELEVVEGMQFDRGYASPYMVTDQDKMEAVLEDPYILITDKKISNIQEVLPVLEQVVQQSKPILIISEDVEGEALATLVVNKLRGTFNAVAVKAPGFGDRRKAMLEDIATLTGAEVITEDLGLDLKSATINQLGRASKVVVTKENTTIVEGAGDSEKLAARVNQIRAQLEETTSDFDKEKLQERLAKLAGGVAVIKVGAATETELKERKLRIEDALNSTRAAVEEGIVSGGGTALVNIYKKVASLDLEGDEATGQNIVLRALEEPVRQIVQNAGLDGSIIVERLKHEEVGVGFNAASGEWVNMIDSGIVDPTKVTRSALQNAASVAAMFLTTEAVVADHPDENDGGAPDMGGMGGGMPGMM</sequence>
<dbReference type="GO" id="GO:0042026">
    <property type="term" value="P:protein refolding"/>
    <property type="evidence" value="ECO:0007669"/>
    <property type="project" value="UniProtKB-UniRule"/>
</dbReference>
<dbReference type="NCBIfam" id="NF000592">
    <property type="entry name" value="PRK00013.1"/>
    <property type="match status" value="1"/>
</dbReference>
<dbReference type="SUPFAM" id="SSF52029">
    <property type="entry name" value="GroEL apical domain-like"/>
    <property type="match status" value="1"/>
</dbReference>
<dbReference type="GO" id="GO:0016853">
    <property type="term" value="F:isomerase activity"/>
    <property type="evidence" value="ECO:0007669"/>
    <property type="project" value="UniProtKB-KW"/>
</dbReference>
<feature type="binding site" evidence="6">
    <location>
        <position position="492"/>
    </location>
    <ligand>
        <name>ATP</name>
        <dbReference type="ChEBI" id="CHEBI:30616"/>
    </ligand>
</feature>
<reference evidence="10 11" key="1">
    <citation type="submission" date="2016-10" db="EMBL/GenBank/DDBJ databases">
        <authorList>
            <person name="de Groot N.N."/>
        </authorList>
    </citation>
    <scope>NUCLEOTIDE SEQUENCE [LARGE SCALE GENOMIC DNA]</scope>
    <source>
        <strain evidence="10 11">DSM 21633</strain>
    </source>
</reference>
<comment type="similarity">
    <text evidence="1 6 7">Belongs to the chaperonin (HSP60) family.</text>
</comment>
<dbReference type="Pfam" id="PF00118">
    <property type="entry name" value="Cpn60_TCP1"/>
    <property type="match status" value="1"/>
</dbReference>
<dbReference type="GO" id="GO:0005737">
    <property type="term" value="C:cytoplasm"/>
    <property type="evidence" value="ECO:0007669"/>
    <property type="project" value="UniProtKB-SubCell"/>
</dbReference>
<dbReference type="SUPFAM" id="SSF54849">
    <property type="entry name" value="GroEL-intermediate domain like"/>
    <property type="match status" value="1"/>
</dbReference>
<evidence type="ECO:0000256" key="3">
    <source>
        <dbReference type="ARBA" id="ARBA00022840"/>
    </source>
</evidence>
<comment type="caution">
    <text evidence="6">Lacks conserved residue(s) required for the propagation of feature annotation.</text>
</comment>
<dbReference type="Gene3D" id="3.50.7.10">
    <property type="entry name" value="GroEL"/>
    <property type="match status" value="1"/>
</dbReference>
<dbReference type="FunFam" id="3.50.7.10:FF:000001">
    <property type="entry name" value="60 kDa chaperonin"/>
    <property type="match status" value="1"/>
</dbReference>
<evidence type="ECO:0000256" key="5">
    <source>
        <dbReference type="ARBA" id="ARBA00023235"/>
    </source>
</evidence>
<dbReference type="GO" id="GO:0140662">
    <property type="term" value="F:ATP-dependent protein folding chaperone"/>
    <property type="evidence" value="ECO:0007669"/>
    <property type="project" value="InterPro"/>
</dbReference>
<keyword evidence="4 6" id="KW-0143">Chaperone</keyword>
<dbReference type="OrthoDB" id="9766614at2"/>
<dbReference type="GO" id="GO:0051082">
    <property type="term" value="F:unfolded protein binding"/>
    <property type="evidence" value="ECO:0007669"/>
    <property type="project" value="UniProtKB-UniRule"/>
</dbReference>
<evidence type="ECO:0000256" key="7">
    <source>
        <dbReference type="RuleBase" id="RU000418"/>
    </source>
</evidence>